<dbReference type="PANTHER" id="PTHR30055:SF234">
    <property type="entry name" value="HTH-TYPE TRANSCRIPTIONAL REGULATOR BETI"/>
    <property type="match status" value="1"/>
</dbReference>
<dbReference type="InterPro" id="IPR036271">
    <property type="entry name" value="Tet_transcr_reg_TetR-rel_C_sf"/>
</dbReference>
<proteinExistence type="predicted"/>
<accession>A0A562QRZ2</accession>
<dbReference type="GO" id="GO:0000976">
    <property type="term" value="F:transcription cis-regulatory region binding"/>
    <property type="evidence" value="ECO:0007669"/>
    <property type="project" value="TreeGrafter"/>
</dbReference>
<evidence type="ECO:0000256" key="2">
    <source>
        <dbReference type="ARBA" id="ARBA00023125"/>
    </source>
</evidence>
<evidence type="ECO:0000256" key="4">
    <source>
        <dbReference type="PROSITE-ProRule" id="PRU00335"/>
    </source>
</evidence>
<dbReference type="Pfam" id="PF00440">
    <property type="entry name" value="TetR_N"/>
    <property type="match status" value="1"/>
</dbReference>
<dbReference type="GO" id="GO:0003700">
    <property type="term" value="F:DNA-binding transcription factor activity"/>
    <property type="evidence" value="ECO:0007669"/>
    <property type="project" value="TreeGrafter"/>
</dbReference>
<reference evidence="6 7" key="1">
    <citation type="journal article" date="2015" name="Stand. Genomic Sci.">
        <title>Genomic Encyclopedia of Bacterial and Archaeal Type Strains, Phase III: the genomes of soil and plant-associated and newly described type strains.</title>
        <authorList>
            <person name="Whitman W.B."/>
            <person name="Woyke T."/>
            <person name="Klenk H.P."/>
            <person name="Zhou Y."/>
            <person name="Lilburn T.G."/>
            <person name="Beck B.J."/>
            <person name="De Vos P."/>
            <person name="Vandamme P."/>
            <person name="Eisen J.A."/>
            <person name="Garrity G."/>
            <person name="Hugenholtz P."/>
            <person name="Kyrpides N.C."/>
        </authorList>
    </citation>
    <scope>NUCLEOTIDE SEQUENCE [LARGE SCALE GENOMIC DNA]</scope>
    <source>
        <strain evidence="6 7">CGMCC 1.10116</strain>
    </source>
</reference>
<dbReference type="EMBL" id="VLKZ01000002">
    <property type="protein sequence ID" value="TWI58960.1"/>
    <property type="molecule type" value="Genomic_DNA"/>
</dbReference>
<gene>
    <name evidence="6" type="ORF">IQ10_00669</name>
</gene>
<dbReference type="RefSeq" id="WP_144449060.1">
    <property type="nucleotide sequence ID" value="NZ_VLKZ01000002.1"/>
</dbReference>
<evidence type="ECO:0000256" key="3">
    <source>
        <dbReference type="ARBA" id="ARBA00023163"/>
    </source>
</evidence>
<feature type="domain" description="HTH tetR-type" evidence="5">
    <location>
        <begin position="24"/>
        <end position="84"/>
    </location>
</feature>
<evidence type="ECO:0000313" key="6">
    <source>
        <dbReference type="EMBL" id="TWI58960.1"/>
    </source>
</evidence>
<dbReference type="PRINTS" id="PR00455">
    <property type="entry name" value="HTHTETR"/>
</dbReference>
<dbReference type="Proteomes" id="UP000315711">
    <property type="component" value="Unassembled WGS sequence"/>
</dbReference>
<protein>
    <submittedName>
        <fullName evidence="6">TetR family transcriptional regulator</fullName>
    </submittedName>
</protein>
<dbReference type="InterPro" id="IPR050109">
    <property type="entry name" value="HTH-type_TetR-like_transc_reg"/>
</dbReference>
<dbReference type="SUPFAM" id="SSF46689">
    <property type="entry name" value="Homeodomain-like"/>
    <property type="match status" value="1"/>
</dbReference>
<dbReference type="PANTHER" id="PTHR30055">
    <property type="entry name" value="HTH-TYPE TRANSCRIPTIONAL REGULATOR RUTR"/>
    <property type="match status" value="1"/>
</dbReference>
<evidence type="ECO:0000313" key="7">
    <source>
        <dbReference type="Proteomes" id="UP000315711"/>
    </source>
</evidence>
<evidence type="ECO:0000259" key="5">
    <source>
        <dbReference type="PROSITE" id="PS50977"/>
    </source>
</evidence>
<name>A0A562QRZ2_9BACI</name>
<dbReference type="PROSITE" id="PS50977">
    <property type="entry name" value="HTH_TETR_2"/>
    <property type="match status" value="1"/>
</dbReference>
<keyword evidence="7" id="KW-1185">Reference proteome</keyword>
<keyword evidence="1" id="KW-0805">Transcription regulation</keyword>
<keyword evidence="2 4" id="KW-0238">DNA-binding</keyword>
<comment type="caution">
    <text evidence="6">The sequence shown here is derived from an EMBL/GenBank/DDBJ whole genome shotgun (WGS) entry which is preliminary data.</text>
</comment>
<keyword evidence="3" id="KW-0804">Transcription</keyword>
<dbReference type="Gene3D" id="1.10.357.10">
    <property type="entry name" value="Tetracycline Repressor, domain 2"/>
    <property type="match status" value="1"/>
</dbReference>
<dbReference type="AlphaFoldDB" id="A0A562QRZ2"/>
<dbReference type="InterPro" id="IPR009057">
    <property type="entry name" value="Homeodomain-like_sf"/>
</dbReference>
<dbReference type="SUPFAM" id="SSF48498">
    <property type="entry name" value="Tetracyclin repressor-like, C-terminal domain"/>
    <property type="match status" value="1"/>
</dbReference>
<evidence type="ECO:0000256" key="1">
    <source>
        <dbReference type="ARBA" id="ARBA00023015"/>
    </source>
</evidence>
<dbReference type="InterPro" id="IPR001647">
    <property type="entry name" value="HTH_TetR"/>
</dbReference>
<organism evidence="6 7">
    <name type="scientific">Halalkalibacter nanhaiisediminis</name>
    <dbReference type="NCBI Taxonomy" id="688079"/>
    <lineage>
        <taxon>Bacteria</taxon>
        <taxon>Bacillati</taxon>
        <taxon>Bacillota</taxon>
        <taxon>Bacilli</taxon>
        <taxon>Bacillales</taxon>
        <taxon>Bacillaceae</taxon>
        <taxon>Halalkalibacter</taxon>
    </lineage>
</organism>
<sequence length="212" mass="24496">MSHTYTNEDEYIVETTVKDQELVKKRRAEIIDVAVQIFSEKGYHATTTKEIADAAGMNVGTMFQYVKNKQDILYLVCCHIHSLIEQALFAVTTDDTDPMNIISNDVKALYQVVDQVSDYVVLMYQETSSLDKAARSSFLRREQRLCNHLEKQIRKGIEVGSFKVKKESVSLIAEDILVQAQMWAFRRWSLSKRFSLEEYSQKRIALLKTLLQ</sequence>
<dbReference type="OrthoDB" id="1669699at2"/>
<feature type="DNA-binding region" description="H-T-H motif" evidence="4">
    <location>
        <begin position="47"/>
        <end position="66"/>
    </location>
</feature>